<dbReference type="RefSeq" id="WP_045052705.1">
    <property type="nucleotide sequence ID" value="NZ_CAWMDP010000017.1"/>
</dbReference>
<dbReference type="SUPFAM" id="SSF52518">
    <property type="entry name" value="Thiamin diphosphate-binding fold (THDP-binding)"/>
    <property type="match status" value="2"/>
</dbReference>
<protein>
    <submittedName>
        <fullName evidence="7">Acetolactate synthase</fullName>
    </submittedName>
</protein>
<dbReference type="Gene3D" id="3.40.50.1220">
    <property type="entry name" value="TPP-binding domain"/>
    <property type="match status" value="1"/>
</dbReference>
<dbReference type="OrthoDB" id="9785953at2"/>
<dbReference type="GO" id="GO:0000287">
    <property type="term" value="F:magnesium ion binding"/>
    <property type="evidence" value="ECO:0007669"/>
    <property type="project" value="InterPro"/>
</dbReference>
<comment type="caution">
    <text evidence="7">The sequence shown here is derived from an EMBL/GenBank/DDBJ whole genome shotgun (WGS) entry which is preliminary data.</text>
</comment>
<dbReference type="InterPro" id="IPR011766">
    <property type="entry name" value="TPP_enzyme_TPP-bd"/>
</dbReference>
<dbReference type="InterPro" id="IPR012001">
    <property type="entry name" value="Thiamin_PyroP_enz_TPP-bd_dom"/>
</dbReference>
<evidence type="ECO:0000256" key="3">
    <source>
        <dbReference type="RuleBase" id="RU362132"/>
    </source>
</evidence>
<gene>
    <name evidence="7" type="ORF">UH38_00835</name>
</gene>
<dbReference type="InterPro" id="IPR029061">
    <property type="entry name" value="THDP-binding"/>
</dbReference>
<dbReference type="GO" id="GO:0009097">
    <property type="term" value="P:isoleucine biosynthetic process"/>
    <property type="evidence" value="ECO:0007669"/>
    <property type="project" value="TreeGrafter"/>
</dbReference>
<dbReference type="EMBL" id="JYON01000001">
    <property type="protein sequence ID" value="KJH73361.1"/>
    <property type="molecule type" value="Genomic_DNA"/>
</dbReference>
<dbReference type="GO" id="GO:0003984">
    <property type="term" value="F:acetolactate synthase activity"/>
    <property type="evidence" value="ECO:0007669"/>
    <property type="project" value="TreeGrafter"/>
</dbReference>
<dbReference type="CDD" id="cd00568">
    <property type="entry name" value="TPP_enzymes"/>
    <property type="match status" value="1"/>
</dbReference>
<evidence type="ECO:0000313" key="8">
    <source>
        <dbReference type="Proteomes" id="UP000032452"/>
    </source>
</evidence>
<evidence type="ECO:0000259" key="6">
    <source>
        <dbReference type="Pfam" id="PF02776"/>
    </source>
</evidence>
<dbReference type="InterPro" id="IPR029035">
    <property type="entry name" value="DHS-like_NAD/FAD-binding_dom"/>
</dbReference>
<dbReference type="Gene3D" id="3.40.50.970">
    <property type="match status" value="2"/>
</dbReference>
<evidence type="ECO:0000259" key="5">
    <source>
        <dbReference type="Pfam" id="PF02775"/>
    </source>
</evidence>
<dbReference type="CDD" id="cd07035">
    <property type="entry name" value="TPP_PYR_POX_like"/>
    <property type="match status" value="1"/>
</dbReference>
<dbReference type="Pfam" id="PF02775">
    <property type="entry name" value="TPP_enzyme_C"/>
    <property type="match status" value="1"/>
</dbReference>
<dbReference type="Proteomes" id="UP000032452">
    <property type="component" value="Unassembled WGS sequence"/>
</dbReference>
<dbReference type="SUPFAM" id="SSF52467">
    <property type="entry name" value="DHS-like NAD/FAD-binding domain"/>
    <property type="match status" value="1"/>
</dbReference>
<dbReference type="NCBIfam" id="NF035923">
    <property type="entry name" value="TPP_ScyA"/>
    <property type="match status" value="1"/>
</dbReference>
<keyword evidence="8" id="KW-1185">Reference proteome</keyword>
<evidence type="ECO:0000256" key="2">
    <source>
        <dbReference type="ARBA" id="ARBA00023052"/>
    </source>
</evidence>
<feature type="domain" description="Thiamine pyrophosphate enzyme central" evidence="4">
    <location>
        <begin position="255"/>
        <end position="377"/>
    </location>
</feature>
<dbReference type="PANTHER" id="PTHR18968">
    <property type="entry name" value="THIAMINE PYROPHOSPHATE ENZYMES"/>
    <property type="match status" value="1"/>
</dbReference>
<evidence type="ECO:0000313" key="7">
    <source>
        <dbReference type="EMBL" id="KJH73361.1"/>
    </source>
</evidence>
<dbReference type="PANTHER" id="PTHR18968:SF120">
    <property type="entry name" value="ACETOLACTATE SYNTHASE LARGE SUBUNIT"/>
    <property type="match status" value="1"/>
</dbReference>
<dbReference type="PATRIC" id="fig|1618023.3.peg.1391"/>
<dbReference type="Pfam" id="PF02776">
    <property type="entry name" value="TPP_enzyme_N"/>
    <property type="match status" value="1"/>
</dbReference>
<keyword evidence="2 3" id="KW-0786">Thiamine pyrophosphate</keyword>
<dbReference type="InterPro" id="IPR012000">
    <property type="entry name" value="Thiamin_PyroP_enz_cen_dom"/>
</dbReference>
<dbReference type="STRING" id="1618023.UH38_00835"/>
<proteinExistence type="inferred from homology"/>
<sequence>MTENYTRPIDTGSNSYVVEATAADPTYAYLEPEELAVDDGAAIAPEPPTVAKAVVSMLEELGVKCAFGVAGGAMATVWGALSNSSIQVLNCRHESGAAFSAVEAYFANSRPTVIFTTAGPGITNALTGLFAARGEGAKVIFLSACTSAPQRGKWAIQETTAHTLPVEGIFTSGALFNYATIVDNAAQLPQIFRRIALGLSQPGGFVAHLSIPTAVQTSLCEQDLPSLDLAHSWATPSKEAIAHCVGLLSQGPFAIWLGFGASGAAKEILELAERTGAAVMSSPRAKGIFPEDHPQYVGVTGLGGHASVMTYMQEQTPLRTLVLGTRLGEPTSFWSKAMVPPNGFIHVDIDPQVPGVAYHDAETYPVQSDIGVFVRSLLEKMPNIAPANITYPRPEREQIADSADNLVRPEVLMQAIQSAIVDGSDAIILAESGNSFTWSTHLLRFAQAGRYRVSTGVGSMGHAVTGVLGAAQASKGKAVAIVGDGAMLMNNEISTAVKYQVPAIWIVLNDARYNMCYQGMKLLGLTGADALIPETDFVTIARGMGADGIRVTKEADIKAALAKAIASEGPFVLDVLIDPTRPAPSKGRNQGLAAQGIKGTTHKQVSFPLV</sequence>
<organism evidence="7 8">
    <name type="scientific">Aliterella atlantica CENA595</name>
    <dbReference type="NCBI Taxonomy" id="1618023"/>
    <lineage>
        <taxon>Bacteria</taxon>
        <taxon>Bacillati</taxon>
        <taxon>Cyanobacteriota</taxon>
        <taxon>Cyanophyceae</taxon>
        <taxon>Chroococcidiopsidales</taxon>
        <taxon>Aliterellaceae</taxon>
        <taxon>Aliterella</taxon>
    </lineage>
</organism>
<dbReference type="GO" id="GO:0009099">
    <property type="term" value="P:L-valine biosynthetic process"/>
    <property type="evidence" value="ECO:0007669"/>
    <property type="project" value="TreeGrafter"/>
</dbReference>
<dbReference type="InterPro" id="IPR045229">
    <property type="entry name" value="TPP_enz"/>
</dbReference>
<evidence type="ECO:0000259" key="4">
    <source>
        <dbReference type="Pfam" id="PF00205"/>
    </source>
</evidence>
<evidence type="ECO:0000256" key="1">
    <source>
        <dbReference type="ARBA" id="ARBA00007812"/>
    </source>
</evidence>
<reference evidence="7 8" key="1">
    <citation type="submission" date="2015-02" db="EMBL/GenBank/DDBJ databases">
        <title>Draft genome of a novel marine cyanobacterium (Chroococcales) isolated from South Atlantic Ocean.</title>
        <authorList>
            <person name="Rigonato J."/>
            <person name="Alvarenga D.O."/>
            <person name="Branco L.H."/>
            <person name="Varani A.M."/>
            <person name="Brandini F.P."/>
            <person name="Fiore M.F."/>
        </authorList>
    </citation>
    <scope>NUCLEOTIDE SEQUENCE [LARGE SCALE GENOMIC DNA]</scope>
    <source>
        <strain evidence="7 8">CENA595</strain>
    </source>
</reference>
<dbReference type="GO" id="GO:0050660">
    <property type="term" value="F:flavin adenine dinucleotide binding"/>
    <property type="evidence" value="ECO:0007669"/>
    <property type="project" value="TreeGrafter"/>
</dbReference>
<feature type="domain" description="Thiamine pyrophosphate enzyme N-terminal TPP-binding" evidence="6">
    <location>
        <begin position="49"/>
        <end position="159"/>
    </location>
</feature>
<name>A0A0D9A1M5_9CYAN</name>
<dbReference type="GO" id="GO:0030976">
    <property type="term" value="F:thiamine pyrophosphate binding"/>
    <property type="evidence" value="ECO:0007669"/>
    <property type="project" value="InterPro"/>
</dbReference>
<dbReference type="AlphaFoldDB" id="A0A0D9A1M5"/>
<comment type="similarity">
    <text evidence="1 3">Belongs to the TPP enzyme family.</text>
</comment>
<accession>A0A0D9A1M5</accession>
<feature type="domain" description="Thiamine pyrophosphate enzyme TPP-binding" evidence="5">
    <location>
        <begin position="432"/>
        <end position="575"/>
    </location>
</feature>
<dbReference type="Pfam" id="PF00205">
    <property type="entry name" value="TPP_enzyme_M"/>
    <property type="match status" value="1"/>
</dbReference>
<dbReference type="GO" id="GO:0005948">
    <property type="term" value="C:acetolactate synthase complex"/>
    <property type="evidence" value="ECO:0007669"/>
    <property type="project" value="TreeGrafter"/>
</dbReference>